<dbReference type="PROSITE" id="PS00019">
    <property type="entry name" value="ACTININ_1"/>
    <property type="match status" value="1"/>
</dbReference>
<dbReference type="Pfam" id="PF00435">
    <property type="entry name" value="Spectrin"/>
    <property type="match status" value="2"/>
</dbReference>
<dbReference type="GO" id="GO:0006997">
    <property type="term" value="P:nucleus organization"/>
    <property type="evidence" value="ECO:0007669"/>
    <property type="project" value="UniProtKB-ARBA"/>
</dbReference>
<protein>
    <submittedName>
        <fullName evidence="15">Nesprin-1</fullName>
    </submittedName>
</protein>
<keyword evidence="11" id="KW-0206">Cytoskeleton</keyword>
<feature type="coiled-coil region" evidence="13">
    <location>
        <begin position="1834"/>
        <end position="1868"/>
    </location>
</feature>
<dbReference type="GO" id="GO:0034993">
    <property type="term" value="C:meiotic nuclear membrane microtubule tethering complex"/>
    <property type="evidence" value="ECO:0007669"/>
    <property type="project" value="TreeGrafter"/>
</dbReference>
<evidence type="ECO:0000256" key="9">
    <source>
        <dbReference type="ARBA" id="ARBA00023136"/>
    </source>
</evidence>
<dbReference type="PROSITE" id="PS50021">
    <property type="entry name" value="CH"/>
    <property type="match status" value="2"/>
</dbReference>
<evidence type="ECO:0000256" key="4">
    <source>
        <dbReference type="ARBA" id="ARBA00022490"/>
    </source>
</evidence>
<dbReference type="Pfam" id="PF25034">
    <property type="entry name" value="Spectrin_SYNE1"/>
    <property type="match status" value="1"/>
</dbReference>
<dbReference type="EMBL" id="BMAV01001793">
    <property type="protein sequence ID" value="GFY40265.1"/>
    <property type="molecule type" value="Genomic_DNA"/>
</dbReference>
<dbReference type="Gene3D" id="1.10.418.10">
    <property type="entry name" value="Calponin-like domain"/>
    <property type="match status" value="2"/>
</dbReference>
<evidence type="ECO:0000256" key="13">
    <source>
        <dbReference type="SAM" id="Coils"/>
    </source>
</evidence>
<dbReference type="SMART" id="SM00150">
    <property type="entry name" value="SPEC"/>
    <property type="match status" value="15"/>
</dbReference>
<keyword evidence="8 13" id="KW-0175">Coiled coil</keyword>
<evidence type="ECO:0000256" key="8">
    <source>
        <dbReference type="ARBA" id="ARBA00023054"/>
    </source>
</evidence>
<keyword evidence="4" id="KW-0963">Cytoplasm</keyword>
<dbReference type="InterPro" id="IPR001715">
    <property type="entry name" value="CH_dom"/>
</dbReference>
<dbReference type="InterPro" id="IPR052403">
    <property type="entry name" value="LINC-complex_assoc"/>
</dbReference>
<dbReference type="GO" id="GO:0051015">
    <property type="term" value="F:actin filament binding"/>
    <property type="evidence" value="ECO:0007669"/>
    <property type="project" value="TreeGrafter"/>
</dbReference>
<reference evidence="15" key="1">
    <citation type="submission" date="2020-08" db="EMBL/GenBank/DDBJ databases">
        <title>Multicomponent nature underlies the extraordinary mechanical properties of spider dragline silk.</title>
        <authorList>
            <person name="Kono N."/>
            <person name="Nakamura H."/>
            <person name="Mori M."/>
            <person name="Yoshida Y."/>
            <person name="Ohtoshi R."/>
            <person name="Malay A.D."/>
            <person name="Moran D.A.P."/>
            <person name="Tomita M."/>
            <person name="Numata K."/>
            <person name="Arakawa K."/>
        </authorList>
    </citation>
    <scope>NUCLEOTIDE SEQUENCE</scope>
</reference>
<evidence type="ECO:0000256" key="6">
    <source>
        <dbReference type="ARBA" id="ARBA00022737"/>
    </source>
</evidence>
<comment type="similarity">
    <text evidence="3">Belongs to the nesprin family.</text>
</comment>
<dbReference type="InterPro" id="IPR036872">
    <property type="entry name" value="CH_dom_sf"/>
</dbReference>
<comment type="caution">
    <text evidence="15">The sequence shown here is derived from an EMBL/GenBank/DDBJ whole genome shotgun (WGS) entry which is preliminary data.</text>
</comment>
<feature type="domain" description="Calponin-homology (CH)" evidence="14">
    <location>
        <begin position="175"/>
        <end position="280"/>
    </location>
</feature>
<dbReference type="InterPro" id="IPR002017">
    <property type="entry name" value="Spectrin_repeat"/>
</dbReference>
<keyword evidence="10" id="KW-0009">Actin-binding</keyword>
<dbReference type="InterPro" id="IPR018159">
    <property type="entry name" value="Spectrin/alpha-actinin"/>
</dbReference>
<evidence type="ECO:0000256" key="2">
    <source>
        <dbReference type="ARBA" id="ARBA00004245"/>
    </source>
</evidence>
<evidence type="ECO:0000313" key="16">
    <source>
        <dbReference type="Proteomes" id="UP000886998"/>
    </source>
</evidence>
<dbReference type="GO" id="GO:0005737">
    <property type="term" value="C:cytoplasm"/>
    <property type="evidence" value="ECO:0007669"/>
    <property type="project" value="TreeGrafter"/>
</dbReference>
<keyword evidence="12" id="KW-0539">Nucleus</keyword>
<dbReference type="SMART" id="SM00033">
    <property type="entry name" value="CH"/>
    <property type="match status" value="2"/>
</dbReference>
<dbReference type="GO" id="GO:0005640">
    <property type="term" value="C:nuclear outer membrane"/>
    <property type="evidence" value="ECO:0007669"/>
    <property type="project" value="TreeGrafter"/>
</dbReference>
<dbReference type="PROSITE" id="PS00020">
    <property type="entry name" value="ACTININ_2"/>
    <property type="match status" value="1"/>
</dbReference>
<evidence type="ECO:0000256" key="12">
    <source>
        <dbReference type="ARBA" id="ARBA00023242"/>
    </source>
</evidence>
<dbReference type="PANTHER" id="PTHR47535">
    <property type="entry name" value="MUSCLE-SPECIFIC PROTEIN 300 KDA, ISOFORM G"/>
    <property type="match status" value="1"/>
</dbReference>
<feature type="coiled-coil region" evidence="13">
    <location>
        <begin position="1425"/>
        <end position="1514"/>
    </location>
</feature>
<dbReference type="FunFam" id="1.10.418.10:FF:000037">
    <property type="entry name" value="nesprin-1 isoform X1"/>
    <property type="match status" value="1"/>
</dbReference>
<evidence type="ECO:0000259" key="14">
    <source>
        <dbReference type="PROSITE" id="PS50021"/>
    </source>
</evidence>
<feature type="coiled-coil region" evidence="13">
    <location>
        <begin position="725"/>
        <end position="752"/>
    </location>
</feature>
<feature type="domain" description="Calponin-homology (CH)" evidence="14">
    <location>
        <begin position="46"/>
        <end position="153"/>
    </location>
</feature>
<dbReference type="SUPFAM" id="SSF47576">
    <property type="entry name" value="Calponin-homology domain, CH-domain"/>
    <property type="match status" value="1"/>
</dbReference>
<dbReference type="GO" id="GO:0008285">
    <property type="term" value="P:negative regulation of cell population proliferation"/>
    <property type="evidence" value="ECO:0007669"/>
    <property type="project" value="TreeGrafter"/>
</dbReference>
<gene>
    <name evidence="15" type="primary">Syne1</name>
    <name evidence="15" type="ORF">TNIN_406471</name>
</gene>
<feature type="coiled-coil region" evidence="13">
    <location>
        <begin position="2547"/>
        <end position="2574"/>
    </location>
</feature>
<accession>A0A8X6WS53</accession>
<evidence type="ECO:0000256" key="1">
    <source>
        <dbReference type="ARBA" id="ARBA00004126"/>
    </source>
</evidence>
<evidence type="ECO:0000256" key="11">
    <source>
        <dbReference type="ARBA" id="ARBA00023212"/>
    </source>
</evidence>
<dbReference type="PANTHER" id="PTHR47535:SF1">
    <property type="entry name" value="NESPRIN-1"/>
    <property type="match status" value="1"/>
</dbReference>
<dbReference type="GO" id="GO:0005856">
    <property type="term" value="C:cytoskeleton"/>
    <property type="evidence" value="ECO:0007669"/>
    <property type="project" value="UniProtKB-SubCell"/>
</dbReference>
<keyword evidence="5" id="KW-0812">Transmembrane</keyword>
<dbReference type="Proteomes" id="UP000886998">
    <property type="component" value="Unassembled WGS sequence"/>
</dbReference>
<proteinExistence type="inferred from homology"/>
<evidence type="ECO:0000256" key="10">
    <source>
        <dbReference type="ARBA" id="ARBA00023203"/>
    </source>
</evidence>
<dbReference type="InterPro" id="IPR001589">
    <property type="entry name" value="Actinin_actin-bd_CS"/>
</dbReference>
<dbReference type="SUPFAM" id="SSF46966">
    <property type="entry name" value="Spectrin repeat"/>
    <property type="match status" value="18"/>
</dbReference>
<dbReference type="InterPro" id="IPR057057">
    <property type="entry name" value="Spectrin_SYNE1"/>
</dbReference>
<sequence>MSKICNVEISVSHNYPYKSMIRVKDLQRFVVLFAGSMDIDGEEQERVQKKVFTNWTNHYLAQHEPPMRVEDLIDDLRDGSKLIALIEHLSGERLHGERGRRLRRPHFLSNVNQVLQFLERKRIKLVNINATDIVDGKPTITLGLIWTIILHFQIEEKTKLLTEQMAYLQTCASSTSSIDSIGRHKVPCFPMRFGVTVSDFGSSWRDGWAFLAIIHRIRPGLVSLEKYKNMSNIERLDAAFTLAEKELGIARLLDPEDVDVPHPDEKSIMTYVAQFLHLYPETYASADLDEADVPITPTSDVELLSLWLDKAESVLATRRNPSIDYKTQYFDFYTLKSEMKTYRDIYERLRSKINSNTQDIDLKAAWPNLVQRWAKIAKELQDWQHYLDNCLPGQLGQLSKWIIEAERRLGLPILPHVQTTDMLPVIQHELDDHQTFFKPLESHLKFFQGYRRLPDSFNILPEHVEDLQSRLDSIAVRSHQRQVKLVLELSRYTLLNLLSKVEEQLKQWNTKYGYEKEVSALLQEYKHFVDQQKIYQEYDKLYAHTKSNIETCQHVGALDAKEMDKVEKFLSDVDGLWKKMMVELHSVGNTANQVLKYWKLYSGNVSNLLTWLDKAEMVIKKDTETQLEFFSDLTQWVERKNQVIESGEYLAATCREDISSEIKQTISNIQRRWEKLHPLLQEFLVSGEILRERHMFQKNLKQLQLWLQDAENILSTVVPCRPADLEHFTEQLKKLQTEWEEYDNLFKKLSKQMHSVVTHLNASEVEKVMSTMKKEKEKMLHIKTNLMSEIPLLYELVALQSTFEKGYSDIAAWLQAAEDLIASYGIPSSAEAIAVVQDKHKAFFSAAPTYKSKLESQKNVYKNIVEHASGVPNIDIHEMQMKMSILTTRLESGISLADKWENAMADAANRWSRYNKSTKIVKEKLQAAEALLEKKPSDEKQLQSHKEFFSQLNDSIIKDLLISSEEVLATLPAAEQGPVRENVSNLQERWKLMMERIPFHLREFFTVTRIAHVKDCLDFLKSLSDEYKISPSKDINLRDSYQKHQKEWSEVEQQIELILSQLQKLKADWTEYCQRFNDLLKWMDEVEKNIRSITQDISSADEFETVKTKFLSVCQTVDSKREDVKWLVRKLDNLLTHIPKEEGVEEQKKLDTLLLRYKTLLPEIDTTIMVTETITKCFIYRKEITEVNRWLKEVRALTDQIEETSYDDPETLFQLVQQQEAIVHQLETNLGNVKSSVQKGKELGKLQRSPKFVEKDVSELEKNWEEVYQKATHKLTTLKSARSLWNDYDKQKDEIFRLLKQADEELKKLKASASLQQPPKQYKELHQTTETHLEKLKSVGSNLAPKLSERQRPLLQKEVVEIENKVLMVLSTLKENVEYLERSTEKWTKFNFKLEGFVADVDGVIDKLKEILSESSSPEVRLKKLDELHCEIREQKQVLVNLETESKELAVDQPDSSNVKQIIGQLTNLKDRLHTLEETVITQRNIIAKNLDGIKNVKDILKSERDELKAAELRVEAGLPALTSLKDAHEKKKENETFCEHCHQKINYLSDVGTQTAKELSDASIQCEFIQLQDQWKDIAQTIQEWIEKLQSVIVLWEGISIKQEDVIKWLEITEEKVENITSTQTVNIQKLEELKSKLRALSSEVDEKRNYVRTITKDIEDLSGHLSPKAVMALHVQTSDIQKRIDELGDRIRRHQIHLGSSIAEQEQLLKTIDTFTHWEEDVKLQLHKFDDIFVDQIEAVLKNIELLKIENDSRQTDFNGIYEEVKKLSDSHDSTEIEEITTLYSKLSELYQNTEELLSKKQKLLQKRLDFEAWYKDMYENIVLLKNKIEGKKYSADELQNAADELSRLQREYEKKVTEVSTLDELFQKVNQIIRDRNTTLPVTVADRLNDIQRLLKVVKDLLTLEQEGINKLSKKWDEFNKKYEALCQWLSSVNKRIDDMQFQSSTFADFEQQLKVLKELHKEMEDQTSAYSVVHQLGRSLIEEDSSSFSTIQGYLTATDKQWEQLSSDLSQKEKSVAHLLQLWKECNSLQGKLQSAMNNASQAVKAPNHVSCDSVQVSKLLEKAKAGSEILKTHHYELDAYMQKSKDLCDKLTSYNVQDASKLEENYSNIKKRWQDTWKEVESRLQNLESQMVVWQQIDCEKEEIIAWATEICRCLNEEINNFESREKADLILDRYKSELTTHLEMKKGLFTKIESLRNLNDNAEIPTLTSLKTVIENHFEEAEDLAKRLQSCISELGIEEDDIKKELQELNDWLRLMRENISKCEDVSADDEAILQNHEICKQLEAEILAHKNKFDQLDAKIGQSKQKHSKLDTSYIEKESNNLQKRYEKVKNTASKIANFLSSSVERRYQLALQDYQRWMLTNTEKLSSCKPDLVGDRYSLEAKLGLLQEIESNLVQGENKKTKLEVTAANIIQVLPAERHSEIQSVINQSNNEWESFVSSISTIKASLLKNLSAWQKYETEYENFSSWLRDMESKVKSVTTQQVELNDIQQQLQVVKNLQSEVSLKKKNLDDLLQIMHEICTENPEARLKTQTTQVTSRYQALERTLQEALRRLEGLLKVKKEYETSKVTLQNWLKEMDKQLESNYDVSGDKETLQSKLQSLKIRKEMRHLRDSWDEKWEKVSTTIKNIESALMAWGTFEESCKQVGIWLNELSGQMGSEVHLKPTLAEKKLQLQSFKALAQGILGYQTVITKLKDKASTLPESAPKHNVESFQAQYDSLISAAKDRVQTCDQHVVEHEVYSVKLEHFQDWLSSLKAAVDTNIDQGDTESLKMKIIALSTVLSTLEEGKNKLADLEKMLEEVLQHTDARGHGILKSELNDVREQWKNFMNQCQHAHDTLSGAVEDRGSCEAEVSSLEEWLSIKEHLLREQALRSNLETKQAQLQNVKSLENEILSKQTDITPLTAKIEQLRGDTTLTSRMSRILNKYQSLKNAAKILSDQLSQNLYHIETTIELGEKLYSSTSPEGREIIRQKIRNLQKHWEVLQEKCNGSLRAVDSCLQKLISFSQGQDRLSKWLQEVGLSVQQHTEPKSTIQEKRAQLQSQKVIHQDILSHKPLLESVM</sequence>
<evidence type="ECO:0000256" key="3">
    <source>
        <dbReference type="ARBA" id="ARBA00008619"/>
    </source>
</evidence>
<evidence type="ECO:0000256" key="5">
    <source>
        <dbReference type="ARBA" id="ARBA00022692"/>
    </source>
</evidence>
<dbReference type="Pfam" id="PF00307">
    <property type="entry name" value="CH"/>
    <property type="match status" value="2"/>
</dbReference>
<keyword evidence="7" id="KW-1133">Transmembrane helix</keyword>
<dbReference type="CDD" id="cd00176">
    <property type="entry name" value="SPEC"/>
    <property type="match status" value="3"/>
</dbReference>
<comment type="subcellular location">
    <subcellularLocation>
        <location evidence="2">Cytoplasm</location>
        <location evidence="2">Cytoskeleton</location>
    </subcellularLocation>
    <subcellularLocation>
        <location evidence="1">Nucleus membrane</location>
    </subcellularLocation>
</comment>
<keyword evidence="6" id="KW-0677">Repeat</keyword>
<dbReference type="OrthoDB" id="6430888at2759"/>
<keyword evidence="16" id="KW-1185">Reference proteome</keyword>
<evidence type="ECO:0000256" key="7">
    <source>
        <dbReference type="ARBA" id="ARBA00022989"/>
    </source>
</evidence>
<organism evidence="15 16">
    <name type="scientific">Trichonephila inaurata madagascariensis</name>
    <dbReference type="NCBI Taxonomy" id="2747483"/>
    <lineage>
        <taxon>Eukaryota</taxon>
        <taxon>Metazoa</taxon>
        <taxon>Ecdysozoa</taxon>
        <taxon>Arthropoda</taxon>
        <taxon>Chelicerata</taxon>
        <taxon>Arachnida</taxon>
        <taxon>Araneae</taxon>
        <taxon>Araneomorphae</taxon>
        <taxon>Entelegynae</taxon>
        <taxon>Araneoidea</taxon>
        <taxon>Nephilidae</taxon>
        <taxon>Trichonephila</taxon>
        <taxon>Trichonephila inaurata</taxon>
    </lineage>
</organism>
<dbReference type="Gene3D" id="1.20.58.60">
    <property type="match status" value="12"/>
</dbReference>
<evidence type="ECO:0000313" key="15">
    <source>
        <dbReference type="EMBL" id="GFY40265.1"/>
    </source>
</evidence>
<keyword evidence="9" id="KW-0472">Membrane</keyword>
<name>A0A8X6WS53_9ARAC</name>
<dbReference type="GO" id="GO:0007097">
    <property type="term" value="P:nuclear migration"/>
    <property type="evidence" value="ECO:0007669"/>
    <property type="project" value="UniProtKB-ARBA"/>
</dbReference>